<name>A0A6P6XAJ7_COFAR</name>
<feature type="region of interest" description="Disordered" evidence="1">
    <location>
        <begin position="99"/>
        <end position="135"/>
    </location>
</feature>
<organism evidence="2 3">
    <name type="scientific">Coffea arabica</name>
    <name type="common">Arabian coffee</name>
    <dbReference type="NCBI Taxonomy" id="13443"/>
    <lineage>
        <taxon>Eukaryota</taxon>
        <taxon>Viridiplantae</taxon>
        <taxon>Streptophyta</taxon>
        <taxon>Embryophyta</taxon>
        <taxon>Tracheophyta</taxon>
        <taxon>Spermatophyta</taxon>
        <taxon>Magnoliopsida</taxon>
        <taxon>eudicotyledons</taxon>
        <taxon>Gunneridae</taxon>
        <taxon>Pentapetalae</taxon>
        <taxon>asterids</taxon>
        <taxon>lamiids</taxon>
        <taxon>Gentianales</taxon>
        <taxon>Rubiaceae</taxon>
        <taxon>Ixoroideae</taxon>
        <taxon>Gardenieae complex</taxon>
        <taxon>Bertiereae - Coffeeae clade</taxon>
        <taxon>Coffeeae</taxon>
        <taxon>Coffea</taxon>
    </lineage>
</organism>
<dbReference type="AlphaFoldDB" id="A0A6P6XAJ7"/>
<evidence type="ECO:0000256" key="1">
    <source>
        <dbReference type="SAM" id="MobiDB-lite"/>
    </source>
</evidence>
<accession>A0A6P6XAJ7</accession>
<evidence type="ECO:0000313" key="3">
    <source>
        <dbReference type="RefSeq" id="XP_027124780.2"/>
    </source>
</evidence>
<feature type="compositionally biased region" description="Acidic residues" evidence="1">
    <location>
        <begin position="108"/>
        <end position="119"/>
    </location>
</feature>
<feature type="region of interest" description="Disordered" evidence="1">
    <location>
        <begin position="152"/>
        <end position="209"/>
    </location>
</feature>
<feature type="compositionally biased region" description="Low complexity" evidence="1">
    <location>
        <begin position="74"/>
        <end position="87"/>
    </location>
</feature>
<feature type="compositionally biased region" description="Basic and acidic residues" evidence="1">
    <location>
        <begin position="166"/>
        <end position="178"/>
    </location>
</feature>
<dbReference type="PANTHER" id="PTHR36764">
    <property type="entry name" value="TRNA (ILE)-LYSIDINE SYNTHASE"/>
    <property type="match status" value="1"/>
</dbReference>
<feature type="compositionally biased region" description="Low complexity" evidence="1">
    <location>
        <begin position="307"/>
        <end position="322"/>
    </location>
</feature>
<dbReference type="OrthoDB" id="1922268at2759"/>
<feature type="region of interest" description="Disordered" evidence="1">
    <location>
        <begin position="46"/>
        <end position="87"/>
    </location>
</feature>
<feature type="region of interest" description="Disordered" evidence="1">
    <location>
        <begin position="240"/>
        <end position="391"/>
    </location>
</feature>
<dbReference type="RefSeq" id="XP_027124780.2">
    <property type="nucleotide sequence ID" value="XM_027268979.2"/>
</dbReference>
<dbReference type="Proteomes" id="UP001652660">
    <property type="component" value="Chromosome 4e"/>
</dbReference>
<proteinExistence type="predicted"/>
<feature type="compositionally biased region" description="Polar residues" evidence="1">
    <location>
        <begin position="336"/>
        <end position="366"/>
    </location>
</feature>
<reference evidence="2" key="1">
    <citation type="journal article" date="2025" name="Foods">
        <title>Unveiling the Microbial Signatures of Arabica Coffee Cherries: Insights into Ripeness Specific Diversity, Functional Traits, and Implications for Quality and Safety.</title>
        <authorList>
            <consortium name="RefSeq"/>
            <person name="Tenea G.N."/>
            <person name="Cifuentes V."/>
            <person name="Reyes P."/>
            <person name="Cevallos-Vallejos M."/>
        </authorList>
    </citation>
    <scope>NUCLEOTIDE SEQUENCE [LARGE SCALE GENOMIC DNA]</scope>
</reference>
<reference evidence="3" key="2">
    <citation type="submission" date="2025-08" db="UniProtKB">
        <authorList>
            <consortium name="RefSeq"/>
        </authorList>
    </citation>
    <scope>IDENTIFICATION</scope>
    <source>
        <tissue evidence="3">Leaves</tissue>
    </source>
</reference>
<gene>
    <name evidence="3" type="primary">LOC113741446</name>
</gene>
<sequence>MVAISAVYKGNLHKVPTDVPRKWLMPSRQISLKDFKTLLRRRSRASLSRLPQLSPTPNPNPDPNFRSAAHDNSNDNNNDSDNEMVNNNDKNACAEIIIAQTKEAPNDKEEEEDDDEDEIRVEQEGLVGDQIGSGASETLVLSDEVALEKNDLNAAAAVEQGQQQHEVTEQEDEKKNEQQQEEVPLLLNPTAPQTTSKEDEESDKYKRKKEVEEKLKILKEKKHGLVQVLKQIQNAEEELKRRSSGQGMAVCPSVPLQVDIPTDTGSMTRLNTPRVGSDGTLGGEVDGGENDGMLNHNPDARHLLHMSSSSPSPSSDSQPKKPAYNVVPNPARASLGVSSPSRFAPTGQQGPTSNLPTVSVSGTNYVASSPSPAASGGTSVFRESRVPSPWN</sequence>
<keyword evidence="2" id="KW-1185">Reference proteome</keyword>
<dbReference type="PANTHER" id="PTHR36764:SF1">
    <property type="entry name" value="TRNA (ILE)-LYSIDINE SYNTHASE"/>
    <property type="match status" value="1"/>
</dbReference>
<evidence type="ECO:0000313" key="2">
    <source>
        <dbReference type="Proteomes" id="UP001652660"/>
    </source>
</evidence>
<protein>
    <submittedName>
        <fullName evidence="3">Uncharacterized protein</fullName>
    </submittedName>
</protein>
<dbReference type="GO" id="GO:0009507">
    <property type="term" value="C:chloroplast"/>
    <property type="evidence" value="ECO:0007669"/>
    <property type="project" value="TreeGrafter"/>
</dbReference>
<dbReference type="GeneID" id="113741446"/>